<name>A0A427A6L3_ENSVE</name>
<proteinExistence type="predicted"/>
<gene>
    <name evidence="1" type="ORF">B296_00035141</name>
</gene>
<reference evidence="1 2" key="1">
    <citation type="journal article" date="2014" name="Agronomy (Basel)">
        <title>A Draft Genome Sequence for Ensete ventricosum, the Drought-Tolerant Tree Against Hunger.</title>
        <authorList>
            <person name="Harrison J."/>
            <person name="Moore K.A."/>
            <person name="Paszkiewicz K."/>
            <person name="Jones T."/>
            <person name="Grant M."/>
            <person name="Ambacheew D."/>
            <person name="Muzemil S."/>
            <person name="Studholme D.J."/>
        </authorList>
    </citation>
    <scope>NUCLEOTIDE SEQUENCE [LARGE SCALE GENOMIC DNA]</scope>
</reference>
<dbReference type="AlphaFoldDB" id="A0A427A6L3"/>
<dbReference type="EMBL" id="AMZH03003603">
    <property type="protein sequence ID" value="RRT71811.1"/>
    <property type="molecule type" value="Genomic_DNA"/>
</dbReference>
<comment type="caution">
    <text evidence="1">The sequence shown here is derived from an EMBL/GenBank/DDBJ whole genome shotgun (WGS) entry which is preliminary data.</text>
</comment>
<evidence type="ECO:0000313" key="2">
    <source>
        <dbReference type="Proteomes" id="UP000287651"/>
    </source>
</evidence>
<protein>
    <submittedName>
        <fullName evidence="1">Uncharacterized protein</fullName>
    </submittedName>
</protein>
<sequence>MPKPCLSIKANQSSSLGLSDRADDHVSRSKKNFVFIINPKGANGRTGKEWKKLLPYLRTRLVAGSEMADEILGFR</sequence>
<organism evidence="1 2">
    <name type="scientific">Ensete ventricosum</name>
    <name type="common">Abyssinian banana</name>
    <name type="synonym">Musa ensete</name>
    <dbReference type="NCBI Taxonomy" id="4639"/>
    <lineage>
        <taxon>Eukaryota</taxon>
        <taxon>Viridiplantae</taxon>
        <taxon>Streptophyta</taxon>
        <taxon>Embryophyta</taxon>
        <taxon>Tracheophyta</taxon>
        <taxon>Spermatophyta</taxon>
        <taxon>Magnoliopsida</taxon>
        <taxon>Liliopsida</taxon>
        <taxon>Zingiberales</taxon>
        <taxon>Musaceae</taxon>
        <taxon>Ensete</taxon>
    </lineage>
</organism>
<evidence type="ECO:0000313" key="1">
    <source>
        <dbReference type="EMBL" id="RRT71811.1"/>
    </source>
</evidence>
<accession>A0A427A6L3</accession>
<dbReference type="Proteomes" id="UP000287651">
    <property type="component" value="Unassembled WGS sequence"/>
</dbReference>